<protein>
    <submittedName>
        <fullName evidence="1">Uncharacterized protein</fullName>
    </submittedName>
</protein>
<accession>A0AAV3F2Q4</accession>
<sequence>MNKEFYDFIIDRMELFYRNFGAEWYVDDLVIRPKEKVLLREFLLTLEKEEIVNVIDDDRFIIIDLPSKYKTSNLNNR</sequence>
<evidence type="ECO:0000313" key="2">
    <source>
        <dbReference type="Proteomes" id="UP000004834"/>
    </source>
</evidence>
<evidence type="ECO:0000313" key="1">
    <source>
        <dbReference type="EMBL" id="EHO11416.1"/>
    </source>
</evidence>
<proteinExistence type="predicted"/>
<comment type="caution">
    <text evidence="1">The sequence shown here is derived from an EMBL/GenBank/DDBJ whole genome shotgun (WGS) entry which is preliminary data.</text>
</comment>
<dbReference type="EMBL" id="AGEE01000021">
    <property type="protein sequence ID" value="EHO11416.1"/>
    <property type="molecule type" value="Genomic_DNA"/>
</dbReference>
<gene>
    <name evidence="1" type="ORF">HMPREF9715_02067</name>
</gene>
<reference evidence="1 2" key="1">
    <citation type="submission" date="2011-11" db="EMBL/GenBank/DDBJ databases">
        <title>The Genome Sequence of Myroides odoratimimus CIP 101113.</title>
        <authorList>
            <person name="Earl A."/>
            <person name="Ward D."/>
            <person name="Feldgarden M."/>
            <person name="Gevers D."/>
            <person name="Huys G."/>
            <person name="Young S.K."/>
            <person name="Zeng Q."/>
            <person name="Gargeya S."/>
            <person name="Fitzgerald M."/>
            <person name="Haas B."/>
            <person name="Abouelleil A."/>
            <person name="Alvarado L."/>
            <person name="Arachchi H.M."/>
            <person name="Berlin A."/>
            <person name="Brown A."/>
            <person name="Chapman S.B."/>
            <person name="Chen Z."/>
            <person name="Dunbar C."/>
            <person name="Freedman E."/>
            <person name="Gearin G."/>
            <person name="Goldberg J."/>
            <person name="Griggs A."/>
            <person name="Gujja S."/>
            <person name="Heiman D."/>
            <person name="Howarth C."/>
            <person name="Larson L."/>
            <person name="Lui A."/>
            <person name="MacDonald P.J.P."/>
            <person name="Montmayeur A."/>
            <person name="Murphy C."/>
            <person name="Neiman D."/>
            <person name="Pearson M."/>
            <person name="Priest M."/>
            <person name="Roberts A."/>
            <person name="Saif S."/>
            <person name="Shea T."/>
            <person name="Shenoy N."/>
            <person name="Sisk P."/>
            <person name="Stolte C."/>
            <person name="Sykes S."/>
            <person name="Wortman J."/>
            <person name="Nusbaum C."/>
            <person name="Birren B."/>
        </authorList>
    </citation>
    <scope>NUCLEOTIDE SEQUENCE [LARGE SCALE GENOMIC DNA]</scope>
    <source>
        <strain evidence="1 2">CIP 101113</strain>
    </source>
</reference>
<dbReference type="Proteomes" id="UP000004834">
    <property type="component" value="Unassembled WGS sequence"/>
</dbReference>
<organism evidence="1 2">
    <name type="scientific">Myroides odoratimimus CIP 101113</name>
    <dbReference type="NCBI Taxonomy" id="883154"/>
    <lineage>
        <taxon>Bacteria</taxon>
        <taxon>Pseudomonadati</taxon>
        <taxon>Bacteroidota</taxon>
        <taxon>Flavobacteriia</taxon>
        <taxon>Flavobacteriales</taxon>
        <taxon>Flavobacteriaceae</taxon>
        <taxon>Myroides</taxon>
    </lineage>
</organism>
<dbReference type="AlphaFoldDB" id="A0AAV3F2Q4"/>
<name>A0AAV3F2Q4_9FLAO</name>